<accession>A0A1N7FVN8</accession>
<feature type="transmembrane region" description="Helical" evidence="7">
    <location>
        <begin position="72"/>
        <end position="94"/>
    </location>
</feature>
<protein>
    <submittedName>
        <fullName evidence="10">Small conductance mechanosensitive channel</fullName>
    </submittedName>
</protein>
<name>A0A1N7FVN8_9NOCA</name>
<dbReference type="SUPFAM" id="SSF82689">
    <property type="entry name" value="Mechanosensitive channel protein MscS (YggB), C-terminal domain"/>
    <property type="match status" value="1"/>
</dbReference>
<dbReference type="EMBL" id="FTNT01000006">
    <property type="protein sequence ID" value="SIS04359.1"/>
    <property type="molecule type" value="Genomic_DNA"/>
</dbReference>
<sequence length="304" mass="32726">MVTRLAASPAGVDTAQRWLALNGLNIVLWLLGAALLIRLINWSTARILRRIDQGFQESDELVRSEATKHRHALAQVFAYVAIGLVCIIAAFYIVRAIGVPISGFAAPATVLGAGLGFGAQRVVQDFLAGFFVITEKQYGFGDVVELALTGGTEAEGTVEDVTLRVTKLRNTDGEVLTIPNGQIVKATNLSKDWARAVVDIPLPVGSDITRVTEELQKVGAAAFADPRLEPLLLDEPTPMGVTDVGIDSLTIRIVARTLPGKQFEVARSLRARIVRDFARARIALAPSSTMDTTELNADAEEVTR</sequence>
<dbReference type="InterPro" id="IPR006685">
    <property type="entry name" value="MscS_channel_2nd"/>
</dbReference>
<evidence type="ECO:0000256" key="5">
    <source>
        <dbReference type="ARBA" id="ARBA00022989"/>
    </source>
</evidence>
<evidence type="ECO:0000256" key="3">
    <source>
        <dbReference type="ARBA" id="ARBA00022475"/>
    </source>
</evidence>
<dbReference type="SUPFAM" id="SSF50182">
    <property type="entry name" value="Sm-like ribonucleoproteins"/>
    <property type="match status" value="1"/>
</dbReference>
<reference evidence="10 11" key="1">
    <citation type="submission" date="2017-01" db="EMBL/GenBank/DDBJ databases">
        <authorList>
            <person name="Mah S.A."/>
            <person name="Swanson W.J."/>
            <person name="Moy G.W."/>
            <person name="Vacquier V.D."/>
        </authorList>
    </citation>
    <scope>NUCLEOTIDE SEQUENCE [LARGE SCALE GENOMIC DNA]</scope>
    <source>
        <strain evidence="10 11">CPCC 203464</strain>
    </source>
</reference>
<dbReference type="PANTHER" id="PTHR30460">
    <property type="entry name" value="MODERATE CONDUCTANCE MECHANOSENSITIVE CHANNEL YBIO"/>
    <property type="match status" value="1"/>
</dbReference>
<dbReference type="RefSeq" id="WP_076479639.1">
    <property type="nucleotide sequence ID" value="NZ_FTNT01000006.1"/>
</dbReference>
<dbReference type="GO" id="GO:0008381">
    <property type="term" value="F:mechanosensitive monoatomic ion channel activity"/>
    <property type="evidence" value="ECO:0007669"/>
    <property type="project" value="InterPro"/>
</dbReference>
<keyword evidence="3" id="KW-1003">Cell membrane</keyword>
<evidence type="ECO:0000256" key="1">
    <source>
        <dbReference type="ARBA" id="ARBA00004651"/>
    </source>
</evidence>
<dbReference type="InterPro" id="IPR045276">
    <property type="entry name" value="YbiO_bact"/>
</dbReference>
<evidence type="ECO:0000256" key="4">
    <source>
        <dbReference type="ARBA" id="ARBA00022692"/>
    </source>
</evidence>
<dbReference type="Pfam" id="PF21082">
    <property type="entry name" value="MS_channel_3rd"/>
    <property type="match status" value="1"/>
</dbReference>
<evidence type="ECO:0000256" key="2">
    <source>
        <dbReference type="ARBA" id="ARBA00008017"/>
    </source>
</evidence>
<dbReference type="Gene3D" id="2.30.30.60">
    <property type="match status" value="1"/>
</dbReference>
<dbReference type="Proteomes" id="UP000186218">
    <property type="component" value="Unassembled WGS sequence"/>
</dbReference>
<evidence type="ECO:0000313" key="11">
    <source>
        <dbReference type="Proteomes" id="UP000186218"/>
    </source>
</evidence>
<organism evidence="10 11">
    <name type="scientific">Williamsia sterculiae</name>
    <dbReference type="NCBI Taxonomy" id="1344003"/>
    <lineage>
        <taxon>Bacteria</taxon>
        <taxon>Bacillati</taxon>
        <taxon>Actinomycetota</taxon>
        <taxon>Actinomycetes</taxon>
        <taxon>Mycobacteriales</taxon>
        <taxon>Nocardiaceae</taxon>
        <taxon>Williamsia</taxon>
    </lineage>
</organism>
<dbReference type="InterPro" id="IPR049278">
    <property type="entry name" value="MS_channel_C"/>
</dbReference>
<evidence type="ECO:0000259" key="8">
    <source>
        <dbReference type="Pfam" id="PF00924"/>
    </source>
</evidence>
<comment type="subcellular location">
    <subcellularLocation>
        <location evidence="1">Cell membrane</location>
        <topology evidence="1">Multi-pass membrane protein</topology>
    </subcellularLocation>
</comment>
<evidence type="ECO:0000256" key="7">
    <source>
        <dbReference type="SAM" id="Phobius"/>
    </source>
</evidence>
<keyword evidence="11" id="KW-1185">Reference proteome</keyword>
<dbReference type="STRING" id="1344003.SAMN05445060_2327"/>
<gene>
    <name evidence="10" type="ORF">SAMN05445060_2327</name>
</gene>
<dbReference type="InterPro" id="IPR023408">
    <property type="entry name" value="MscS_beta-dom_sf"/>
</dbReference>
<keyword evidence="5 7" id="KW-1133">Transmembrane helix</keyword>
<dbReference type="OrthoDB" id="4638917at2"/>
<dbReference type="Pfam" id="PF00924">
    <property type="entry name" value="MS_channel_2nd"/>
    <property type="match status" value="1"/>
</dbReference>
<feature type="domain" description="Mechanosensitive ion channel MscS" evidence="8">
    <location>
        <begin position="122"/>
        <end position="190"/>
    </location>
</feature>
<evidence type="ECO:0000256" key="6">
    <source>
        <dbReference type="ARBA" id="ARBA00023136"/>
    </source>
</evidence>
<dbReference type="AlphaFoldDB" id="A0A1N7FVN8"/>
<keyword evidence="4 7" id="KW-0812">Transmembrane</keyword>
<dbReference type="PANTHER" id="PTHR30460:SF0">
    <property type="entry name" value="MODERATE CONDUCTANCE MECHANOSENSITIVE CHANNEL YBIO"/>
    <property type="match status" value="1"/>
</dbReference>
<dbReference type="InterPro" id="IPR011066">
    <property type="entry name" value="MscS_channel_C_sf"/>
</dbReference>
<feature type="domain" description="Mechanosensitive ion channel MscS C-terminal" evidence="9">
    <location>
        <begin position="197"/>
        <end position="283"/>
    </location>
</feature>
<dbReference type="InterPro" id="IPR010920">
    <property type="entry name" value="LSM_dom_sf"/>
</dbReference>
<evidence type="ECO:0000313" key="10">
    <source>
        <dbReference type="EMBL" id="SIS04359.1"/>
    </source>
</evidence>
<keyword evidence="6 7" id="KW-0472">Membrane</keyword>
<proteinExistence type="inferred from homology"/>
<dbReference type="Gene3D" id="3.30.70.100">
    <property type="match status" value="1"/>
</dbReference>
<dbReference type="GO" id="GO:0005886">
    <property type="term" value="C:plasma membrane"/>
    <property type="evidence" value="ECO:0007669"/>
    <property type="project" value="UniProtKB-SubCell"/>
</dbReference>
<comment type="similarity">
    <text evidence="2">Belongs to the MscS (TC 1.A.23) family.</text>
</comment>
<feature type="transmembrane region" description="Helical" evidence="7">
    <location>
        <begin position="20"/>
        <end position="40"/>
    </location>
</feature>
<dbReference type="FunFam" id="2.30.30.60:FF:000001">
    <property type="entry name" value="MscS Mechanosensitive ion channel"/>
    <property type="match status" value="1"/>
</dbReference>
<evidence type="ECO:0000259" key="9">
    <source>
        <dbReference type="Pfam" id="PF21082"/>
    </source>
</evidence>
<dbReference type="Gene3D" id="1.10.287.1260">
    <property type="match status" value="1"/>
</dbReference>